<gene>
    <name evidence="2" type="ORF">GJ688_13545</name>
</gene>
<keyword evidence="1" id="KW-1133">Transmembrane helix</keyword>
<keyword evidence="1" id="KW-0472">Membrane</keyword>
<dbReference type="EMBL" id="WNKU01000017">
    <property type="protein sequence ID" value="MTV49999.1"/>
    <property type="molecule type" value="Genomic_DNA"/>
</dbReference>
<evidence type="ECO:0000313" key="3">
    <source>
        <dbReference type="Proteomes" id="UP000430670"/>
    </source>
</evidence>
<reference evidence="2 3" key="1">
    <citation type="submission" date="2019-11" db="EMBL/GenBank/DDBJ databases">
        <title>Whole-genome sequence of a the green, strictly anaerobic photosynthetic bacterium Heliobacillus mobilis DSM 6151.</title>
        <authorList>
            <person name="Kyndt J.A."/>
            <person name="Meyer T.E."/>
        </authorList>
    </citation>
    <scope>NUCLEOTIDE SEQUENCE [LARGE SCALE GENOMIC DNA]</scope>
    <source>
        <strain evidence="2 3">DSM 6151</strain>
    </source>
</reference>
<protein>
    <submittedName>
        <fullName evidence="2">Uncharacterized protein</fullName>
    </submittedName>
</protein>
<comment type="caution">
    <text evidence="2">The sequence shown here is derived from an EMBL/GenBank/DDBJ whole genome shotgun (WGS) entry which is preliminary data.</text>
</comment>
<feature type="transmembrane region" description="Helical" evidence="1">
    <location>
        <begin position="12"/>
        <end position="31"/>
    </location>
</feature>
<dbReference type="RefSeq" id="WP_155477087.1">
    <property type="nucleotide sequence ID" value="NZ_WNKU01000017.1"/>
</dbReference>
<dbReference type="AlphaFoldDB" id="A0A6I3SM80"/>
<name>A0A6I3SM80_HELMO</name>
<sequence>MKQRKSSYHTEVICLALTVSFSVIGVGFGNWQQGLTIKGVVTTGEINPVFSECEVAGESVWPSRIEDCRITDGGKRLEIRLKDVTPDYRAHLKYEITNRGTVPVKVRTETENADEGVHLHVNNPNGVIDGGHRKKGELVIEVGAVEENQDSSFTVDLDYIQWNYKKDDCGQ</sequence>
<proteinExistence type="predicted"/>
<evidence type="ECO:0000313" key="2">
    <source>
        <dbReference type="EMBL" id="MTV49999.1"/>
    </source>
</evidence>
<organism evidence="2 3">
    <name type="scientific">Heliobacterium mobile</name>
    <name type="common">Heliobacillus mobilis</name>
    <dbReference type="NCBI Taxonomy" id="28064"/>
    <lineage>
        <taxon>Bacteria</taxon>
        <taxon>Bacillati</taxon>
        <taxon>Bacillota</taxon>
        <taxon>Clostridia</taxon>
        <taxon>Eubacteriales</taxon>
        <taxon>Heliobacteriaceae</taxon>
        <taxon>Heliobacterium</taxon>
    </lineage>
</organism>
<evidence type="ECO:0000256" key="1">
    <source>
        <dbReference type="SAM" id="Phobius"/>
    </source>
</evidence>
<accession>A0A6I3SM80</accession>
<keyword evidence="3" id="KW-1185">Reference proteome</keyword>
<keyword evidence="1" id="KW-0812">Transmembrane</keyword>
<dbReference type="Proteomes" id="UP000430670">
    <property type="component" value="Unassembled WGS sequence"/>
</dbReference>
<dbReference type="OrthoDB" id="2112178at2"/>